<dbReference type="InterPro" id="IPR025436">
    <property type="entry name" value="DUF4179"/>
</dbReference>
<evidence type="ECO:0000256" key="1">
    <source>
        <dbReference type="SAM" id="Phobius"/>
    </source>
</evidence>
<feature type="domain" description="DUF5643" evidence="3">
    <location>
        <begin position="242"/>
        <end position="365"/>
    </location>
</feature>
<name>A0ABR8T4C8_9BACL</name>
<keyword evidence="1" id="KW-1133">Transmembrane helix</keyword>
<sequence>MKNHLHKKEEPMDQVIRMIREKEAPIDLTDRVMEEIYQTKMKRRGRKKMWKKIAVSTIAAASVVLVIVGSGFVSPTMADSLQQIPGMKSIFAFVDDLGLRTASEKKLADTPNVSVARGDTTFTVPEIIYDGTRISLSLVRTMQDNSDEAEEKLNEDLSGYTLQINGRDINEYAPKYGGISKFFHPGASENSVILEFSDLRNQEGTPFPDSFILTLNLEVKPFDDPIVMHIPVEKTKQDIVDISPNETKTHGIYTVTLERVELTPITTNITTHFVLPEGMRYDPLTNDLGYDVYDDEGNELRIVSGNGRGQANSSGMISDLRLEPFTTIPSKIIIKPYQNIYSDTEKGKVKFDEEGNEMKTYFPELEFEVDIEK</sequence>
<feature type="transmembrane region" description="Helical" evidence="1">
    <location>
        <begin position="53"/>
        <end position="73"/>
    </location>
</feature>
<evidence type="ECO:0000259" key="2">
    <source>
        <dbReference type="Pfam" id="PF13786"/>
    </source>
</evidence>
<gene>
    <name evidence="4" type="ORF">H9647_18920</name>
</gene>
<dbReference type="InterPro" id="IPR040680">
    <property type="entry name" value="DUF5643"/>
</dbReference>
<organism evidence="4 5">
    <name type="scientific">Paenibacillus gallinarum</name>
    <dbReference type="NCBI Taxonomy" id="2762232"/>
    <lineage>
        <taxon>Bacteria</taxon>
        <taxon>Bacillati</taxon>
        <taxon>Bacillota</taxon>
        <taxon>Bacilli</taxon>
        <taxon>Bacillales</taxon>
        <taxon>Paenibacillaceae</taxon>
        <taxon>Paenibacillus</taxon>
    </lineage>
</organism>
<evidence type="ECO:0000313" key="4">
    <source>
        <dbReference type="EMBL" id="MBD7970139.1"/>
    </source>
</evidence>
<dbReference type="RefSeq" id="WP_191802897.1">
    <property type="nucleotide sequence ID" value="NZ_JACSQL010000010.1"/>
</dbReference>
<accession>A0ABR8T4C8</accession>
<evidence type="ECO:0000259" key="3">
    <source>
        <dbReference type="Pfam" id="PF18705"/>
    </source>
</evidence>
<dbReference type="Proteomes" id="UP000608071">
    <property type="component" value="Unassembled WGS sequence"/>
</dbReference>
<reference evidence="4 5" key="1">
    <citation type="submission" date="2020-08" db="EMBL/GenBank/DDBJ databases">
        <title>A Genomic Blueprint of the Chicken Gut Microbiome.</title>
        <authorList>
            <person name="Gilroy R."/>
            <person name="Ravi A."/>
            <person name="Getino M."/>
            <person name="Pursley I."/>
            <person name="Horton D.L."/>
            <person name="Alikhan N.-F."/>
            <person name="Baker D."/>
            <person name="Gharbi K."/>
            <person name="Hall N."/>
            <person name="Watson M."/>
            <person name="Adriaenssens E.M."/>
            <person name="Foster-Nyarko E."/>
            <person name="Jarju S."/>
            <person name="Secka A."/>
            <person name="Antonio M."/>
            <person name="Oren A."/>
            <person name="Chaudhuri R."/>
            <person name="La Ragione R.M."/>
            <person name="Hildebrand F."/>
            <person name="Pallen M.J."/>
        </authorList>
    </citation>
    <scope>NUCLEOTIDE SEQUENCE [LARGE SCALE GENOMIC DNA]</scope>
    <source>
        <strain evidence="4 5">Sa2BVA9</strain>
    </source>
</reference>
<dbReference type="Gene3D" id="2.60.40.1630">
    <property type="entry name" value="bacillus anthracis domain"/>
    <property type="match status" value="1"/>
</dbReference>
<feature type="domain" description="DUF4179" evidence="2">
    <location>
        <begin position="49"/>
        <end position="137"/>
    </location>
</feature>
<dbReference type="EMBL" id="JACSQL010000010">
    <property type="protein sequence ID" value="MBD7970139.1"/>
    <property type="molecule type" value="Genomic_DNA"/>
</dbReference>
<dbReference type="Pfam" id="PF18705">
    <property type="entry name" value="DUF5643"/>
    <property type="match status" value="1"/>
</dbReference>
<keyword evidence="5" id="KW-1185">Reference proteome</keyword>
<dbReference type="Gene3D" id="2.60.40.1640">
    <property type="entry name" value="Conserved domain protein"/>
    <property type="match status" value="1"/>
</dbReference>
<comment type="caution">
    <text evidence="4">The sequence shown here is derived from an EMBL/GenBank/DDBJ whole genome shotgun (WGS) entry which is preliminary data.</text>
</comment>
<keyword evidence="1" id="KW-0472">Membrane</keyword>
<evidence type="ECO:0000313" key="5">
    <source>
        <dbReference type="Proteomes" id="UP000608071"/>
    </source>
</evidence>
<keyword evidence="1" id="KW-0812">Transmembrane</keyword>
<dbReference type="Pfam" id="PF13786">
    <property type="entry name" value="DUF4179"/>
    <property type="match status" value="1"/>
</dbReference>
<protein>
    <submittedName>
        <fullName evidence="4">DUF4179 domain-containing protein</fullName>
    </submittedName>
</protein>
<proteinExistence type="predicted"/>